<dbReference type="OrthoDB" id="10678868at2759"/>
<evidence type="ECO:0000313" key="3">
    <source>
        <dbReference type="Proteomes" id="UP000652761"/>
    </source>
</evidence>
<reference evidence="2" key="1">
    <citation type="submission" date="2017-07" db="EMBL/GenBank/DDBJ databases">
        <title>Taro Niue Genome Assembly and Annotation.</title>
        <authorList>
            <person name="Atibalentja N."/>
            <person name="Keating K."/>
            <person name="Fields C.J."/>
        </authorList>
    </citation>
    <scope>NUCLEOTIDE SEQUENCE</scope>
    <source>
        <strain evidence="2">Niue_2</strain>
        <tissue evidence="2">Leaf</tissue>
    </source>
</reference>
<accession>A0A843V5K6</accession>
<organism evidence="2 3">
    <name type="scientific">Colocasia esculenta</name>
    <name type="common">Wild taro</name>
    <name type="synonym">Arum esculentum</name>
    <dbReference type="NCBI Taxonomy" id="4460"/>
    <lineage>
        <taxon>Eukaryota</taxon>
        <taxon>Viridiplantae</taxon>
        <taxon>Streptophyta</taxon>
        <taxon>Embryophyta</taxon>
        <taxon>Tracheophyta</taxon>
        <taxon>Spermatophyta</taxon>
        <taxon>Magnoliopsida</taxon>
        <taxon>Liliopsida</taxon>
        <taxon>Araceae</taxon>
        <taxon>Aroideae</taxon>
        <taxon>Colocasieae</taxon>
        <taxon>Colocasia</taxon>
    </lineage>
</organism>
<gene>
    <name evidence="2" type="ORF">Taro_019485</name>
</gene>
<evidence type="ECO:0000313" key="2">
    <source>
        <dbReference type="EMBL" id="MQL86939.1"/>
    </source>
</evidence>
<dbReference type="EMBL" id="NMUH01000940">
    <property type="protein sequence ID" value="MQL86939.1"/>
    <property type="molecule type" value="Genomic_DNA"/>
</dbReference>
<keyword evidence="3" id="KW-1185">Reference proteome</keyword>
<name>A0A843V5K6_COLES</name>
<feature type="region of interest" description="Disordered" evidence="1">
    <location>
        <begin position="271"/>
        <end position="305"/>
    </location>
</feature>
<evidence type="ECO:0000256" key="1">
    <source>
        <dbReference type="SAM" id="MobiDB-lite"/>
    </source>
</evidence>
<comment type="caution">
    <text evidence="2">The sequence shown here is derived from an EMBL/GenBank/DDBJ whole genome shotgun (WGS) entry which is preliminary data.</text>
</comment>
<sequence length="525" mass="58437">MVVKLLALGIWEQGAIGSGFLKTGGLVGWELAQNGGGPALSSEDYCIECLKEEARNSVSADDYRGRRNFWKQIAEAALAGNCPDGIREARDTKEEESRYMVFNLPEEPIFKGQRASLFPPDLHDFLYHGLLERRFGANRIRPDAIRFGPNRIESGRFGWIRPKQCWFCPTAPAIIVVFISLPSRDDPLLHLPVRLSFLRLGPNTRQVFNHEPLHFSRHRFTTLDIMVPCKPPTCKGEKWGRKGLAARHLRIETTQSRFAWRRANLKGWGVSDRGGSNESGRIESNPVDSPGSRPGGGSMRITHRAGPDSLRFGRIGPIRPALSNLALYMAFFWESARIGHGHKLSSNSREGDSGNVVALGGQPCSVGVWQPLAGLPSQHRGPYLLWMQLKRPCHEALSGLGPSGLSVGKRKNWSRSYPEVLMGAGTRGMLIQGSKRCVDVGEVPTTCLVKRADWLHVVFRLWWLGTVGEEAIRSRVEVVSEGGWERSHVAHNSFLMVGQDESKVVVLAEICVMVTEGTLLWALRW</sequence>
<dbReference type="Proteomes" id="UP000652761">
    <property type="component" value="Unassembled WGS sequence"/>
</dbReference>
<proteinExistence type="predicted"/>
<protein>
    <submittedName>
        <fullName evidence="2">Uncharacterized protein</fullName>
    </submittedName>
</protein>
<dbReference type="AlphaFoldDB" id="A0A843V5K6"/>